<dbReference type="RefSeq" id="WP_160365305.1">
    <property type="nucleotide sequence ID" value="NZ_JACEIB010000025.1"/>
</dbReference>
<evidence type="ECO:0000313" key="2">
    <source>
        <dbReference type="Proteomes" id="UP000570166"/>
    </source>
</evidence>
<evidence type="ECO:0000313" key="1">
    <source>
        <dbReference type="EMBL" id="MBA2935307.1"/>
    </source>
</evidence>
<accession>A0A838L8F5</accession>
<comment type="caution">
    <text evidence="1">The sequence shown here is derived from an EMBL/GenBank/DDBJ whole genome shotgun (WGS) entry which is preliminary data.</text>
</comment>
<reference evidence="1 2" key="1">
    <citation type="submission" date="2020-07" db="EMBL/GenBank/DDBJ databases">
        <authorList>
            <person name="Sun Q."/>
        </authorList>
    </citation>
    <scope>NUCLEOTIDE SEQUENCE [LARGE SCALE GENOMIC DNA]</scope>
    <source>
        <strain evidence="1 2">CGMCC 1.13654</strain>
    </source>
</reference>
<gene>
    <name evidence="1" type="ORF">HZF05_14560</name>
</gene>
<proteinExistence type="predicted"/>
<dbReference type="AlphaFoldDB" id="A0A838L8F5"/>
<protein>
    <submittedName>
        <fullName evidence="1">Uncharacterized protein</fullName>
    </submittedName>
</protein>
<keyword evidence="2" id="KW-1185">Reference proteome</keyword>
<organism evidence="1 2">
    <name type="scientific">Sphingomonas chungangi</name>
    <dbReference type="NCBI Taxonomy" id="2683589"/>
    <lineage>
        <taxon>Bacteria</taxon>
        <taxon>Pseudomonadati</taxon>
        <taxon>Pseudomonadota</taxon>
        <taxon>Alphaproteobacteria</taxon>
        <taxon>Sphingomonadales</taxon>
        <taxon>Sphingomonadaceae</taxon>
        <taxon>Sphingomonas</taxon>
    </lineage>
</organism>
<dbReference type="Proteomes" id="UP000570166">
    <property type="component" value="Unassembled WGS sequence"/>
</dbReference>
<sequence>MADRTLAEWEKEWEVIPGGFRADRSHLRKDVGLYCAVQNRRIVFIGRATEWKNGGLAKRIADFSRQSGSARDHHGGERIHDNLDGLELRVLITGAGKEAAEIAKLLCPPMIALHRPAWNVRRRRSGKLKLVASGSPAVAAPTAARAKAA</sequence>
<name>A0A838L8F5_9SPHN</name>
<dbReference type="EMBL" id="JACEIB010000025">
    <property type="protein sequence ID" value="MBA2935307.1"/>
    <property type="molecule type" value="Genomic_DNA"/>
</dbReference>